<dbReference type="GO" id="GO:0071111">
    <property type="term" value="F:cyclic-guanylate-specific phosphodiesterase activity"/>
    <property type="evidence" value="ECO:0007669"/>
    <property type="project" value="InterPro"/>
</dbReference>
<dbReference type="CDD" id="cd01948">
    <property type="entry name" value="EAL"/>
    <property type="match status" value="1"/>
</dbReference>
<protein>
    <recommendedName>
        <fullName evidence="1">EAL domain-containing protein</fullName>
    </recommendedName>
</protein>
<dbReference type="EMBL" id="AP019514">
    <property type="protein sequence ID" value="BBI64570.1"/>
    <property type="molecule type" value="Genomic_DNA"/>
</dbReference>
<accession>A0A455UEE9</accession>
<dbReference type="InterPro" id="IPR035919">
    <property type="entry name" value="EAL_sf"/>
</dbReference>
<dbReference type="SUPFAM" id="SSF141868">
    <property type="entry name" value="EAL domain-like"/>
    <property type="match status" value="1"/>
</dbReference>
<dbReference type="InterPro" id="IPR050706">
    <property type="entry name" value="Cyclic-di-GMP_PDE-like"/>
</dbReference>
<sequence length="111" mass="12126">MLALKAQGVRFALDDFGTGYSSLAYLAQLPLDQLKIDQSFVHQVLESQANAAIVESTIALAKSLNLEVIAEGVETEAQQAWLLSHGCHAYQGYLFGRPVTVEAIEELMPVY</sequence>
<evidence type="ECO:0000259" key="1">
    <source>
        <dbReference type="PROSITE" id="PS50883"/>
    </source>
</evidence>
<dbReference type="AlphaFoldDB" id="A0A455UEE9"/>
<dbReference type="PANTHER" id="PTHR33121">
    <property type="entry name" value="CYCLIC DI-GMP PHOSPHODIESTERASE PDEF"/>
    <property type="match status" value="1"/>
</dbReference>
<evidence type="ECO:0000313" key="2">
    <source>
        <dbReference type="EMBL" id="BBI64570.1"/>
    </source>
</evidence>
<dbReference type="Proteomes" id="UP000320231">
    <property type="component" value="Chromosome"/>
</dbReference>
<organism evidence="2 3">
    <name type="scientific">Vreelandella sulfidaeris</name>
    <dbReference type="NCBI Taxonomy" id="115553"/>
    <lineage>
        <taxon>Bacteria</taxon>
        <taxon>Pseudomonadati</taxon>
        <taxon>Pseudomonadota</taxon>
        <taxon>Gammaproteobacteria</taxon>
        <taxon>Oceanospirillales</taxon>
        <taxon>Halomonadaceae</taxon>
        <taxon>Vreelandella</taxon>
    </lineage>
</organism>
<dbReference type="Gene3D" id="3.20.20.450">
    <property type="entry name" value="EAL domain"/>
    <property type="match status" value="1"/>
</dbReference>
<dbReference type="KEGG" id="hsr:HSBAA_58760"/>
<dbReference type="InterPro" id="IPR001633">
    <property type="entry name" value="EAL_dom"/>
</dbReference>
<evidence type="ECO:0000313" key="3">
    <source>
        <dbReference type="Proteomes" id="UP000320231"/>
    </source>
</evidence>
<dbReference type="Pfam" id="PF00563">
    <property type="entry name" value="EAL"/>
    <property type="match status" value="1"/>
</dbReference>
<dbReference type="SMART" id="SM00052">
    <property type="entry name" value="EAL"/>
    <property type="match status" value="1"/>
</dbReference>
<dbReference type="PROSITE" id="PS50883">
    <property type="entry name" value="EAL"/>
    <property type="match status" value="1"/>
</dbReference>
<proteinExistence type="predicted"/>
<name>A0A455UEE9_9GAMM</name>
<dbReference type="PANTHER" id="PTHR33121:SF70">
    <property type="entry name" value="SIGNALING PROTEIN YKOW"/>
    <property type="match status" value="1"/>
</dbReference>
<reference evidence="2 3" key="1">
    <citation type="journal article" date="2019" name="Microbiol. Resour. Announc.">
        <title>Complete Genome Sequence of Halomonas sulfidaeris Strain Esulfide1 Isolated from a Metal Sulfide Rock at a Depth of 2,200 Meters, Obtained Using Nanopore Sequencing.</title>
        <authorList>
            <person name="Saito M."/>
            <person name="Nishigata A."/>
            <person name="Galipon J."/>
            <person name="Arakawa K."/>
        </authorList>
    </citation>
    <scope>NUCLEOTIDE SEQUENCE [LARGE SCALE GENOMIC DNA]</scope>
    <source>
        <strain evidence="2 3">ATCC BAA-803</strain>
    </source>
</reference>
<feature type="domain" description="EAL" evidence="1">
    <location>
        <begin position="1"/>
        <end position="111"/>
    </location>
</feature>
<gene>
    <name evidence="2" type="ORF">HSBAA_58760</name>
</gene>